<dbReference type="RefSeq" id="WP_092349760.1">
    <property type="nucleotide sequence ID" value="NZ_FNQN01000009.1"/>
</dbReference>
<dbReference type="HAMAP" id="MF_00995">
    <property type="entry name" value="MqnA"/>
    <property type="match status" value="1"/>
</dbReference>
<dbReference type="InterPro" id="IPR030868">
    <property type="entry name" value="MqnA"/>
</dbReference>
<dbReference type="SUPFAM" id="SSF53850">
    <property type="entry name" value="Periplasmic binding protein-like II"/>
    <property type="match status" value="1"/>
</dbReference>
<keyword evidence="2 4" id="KW-0474">Menaquinone biosynthesis</keyword>
<dbReference type="EC" id="4.2.1.151" evidence="4"/>
<evidence type="ECO:0000313" key="6">
    <source>
        <dbReference type="Proteomes" id="UP000199409"/>
    </source>
</evidence>
<dbReference type="OrthoDB" id="9810112at2"/>
<proteinExistence type="inferred from homology"/>
<keyword evidence="3 4" id="KW-0456">Lyase</keyword>
<comment type="similarity">
    <text evidence="4">Belongs to the MqnA/MqnD family. MqnA subfamily.</text>
</comment>
<evidence type="ECO:0000313" key="5">
    <source>
        <dbReference type="EMBL" id="SEA65412.1"/>
    </source>
</evidence>
<evidence type="ECO:0000256" key="4">
    <source>
        <dbReference type="HAMAP-Rule" id="MF_00995"/>
    </source>
</evidence>
<dbReference type="Gene3D" id="3.40.190.10">
    <property type="entry name" value="Periplasmic binding protein-like II"/>
    <property type="match status" value="2"/>
</dbReference>
<accession>A0A1H4CZD2</accession>
<comment type="catalytic activity">
    <reaction evidence="4">
        <text>chorismate = 3-[(1-carboxyvinyl)-oxy]benzoate + H2O</text>
        <dbReference type="Rhea" id="RHEA:40051"/>
        <dbReference type="ChEBI" id="CHEBI:15377"/>
        <dbReference type="ChEBI" id="CHEBI:29748"/>
        <dbReference type="ChEBI" id="CHEBI:76981"/>
        <dbReference type="EC" id="4.2.1.151"/>
    </reaction>
</comment>
<dbReference type="GO" id="GO:0009234">
    <property type="term" value="P:menaquinone biosynthetic process"/>
    <property type="evidence" value="ECO:0007669"/>
    <property type="project" value="UniProtKB-UniRule"/>
</dbReference>
<dbReference type="STRING" id="37625.SAMN05660420_02735"/>
<comment type="pathway">
    <text evidence="1 4">Quinol/quinone metabolism; menaquinone biosynthesis.</text>
</comment>
<dbReference type="GO" id="GO:0016836">
    <property type="term" value="F:hydro-lyase activity"/>
    <property type="evidence" value="ECO:0007669"/>
    <property type="project" value="UniProtKB-UniRule"/>
</dbReference>
<protein>
    <recommendedName>
        <fullName evidence="4">Chorismate dehydratase</fullName>
        <ecNumber evidence="4">4.2.1.151</ecNumber>
    </recommendedName>
    <alternativeName>
        <fullName evidence="4">Menaquinone biosynthetic enzyme MqnA</fullName>
    </alternativeName>
</protein>
<comment type="function">
    <text evidence="4">Catalyzes the dehydration of chorismate into 3-[(1-carboxyvinyl)oxy]benzoate, a step in the biosynthesis of menaquinone (MK, vitamin K2).</text>
</comment>
<sequence>MDQAPELTLGYIAYLNCVPFFHHLKDNGFHGRFITGVPSALNQMLQQGQLDVSPSSSFEYARNWEKYLLLPGHSISSVGKVESVLLFSSVGLRQLSGHTIAITGESATSINLLRVILREFYQLHDVDDRVPEESIELLIEAGQPALLIGDRALHLACNLPPGVQVFDLGDIWYRHTGLPFVFALWMIDRNALDLHSSALAELGEQLLQSRQQLIGNPYLHATVIAKKVGLNTETIVDYWNTIDYRLEKEHLRGLQLFFQLCEKYQLLEGQPELNFLD</sequence>
<dbReference type="InterPro" id="IPR003773">
    <property type="entry name" value="Menaquinone_biosynth"/>
</dbReference>
<dbReference type="Proteomes" id="UP000199409">
    <property type="component" value="Unassembled WGS sequence"/>
</dbReference>
<dbReference type="PANTHER" id="PTHR37690:SF1">
    <property type="entry name" value="CHORISMATE DEHYDRATASE"/>
    <property type="match status" value="1"/>
</dbReference>
<reference evidence="5 6" key="1">
    <citation type="submission" date="2016-10" db="EMBL/GenBank/DDBJ databases">
        <authorList>
            <person name="de Groot N.N."/>
        </authorList>
    </citation>
    <scope>NUCLEOTIDE SEQUENCE [LARGE SCALE GENOMIC DNA]</scope>
    <source>
        <strain evidence="5 6">DSM 7343</strain>
    </source>
</reference>
<name>A0A1H4CZD2_9BACT</name>
<organism evidence="5 6">
    <name type="scientific">Desulfuromusa kysingii</name>
    <dbReference type="NCBI Taxonomy" id="37625"/>
    <lineage>
        <taxon>Bacteria</taxon>
        <taxon>Pseudomonadati</taxon>
        <taxon>Thermodesulfobacteriota</taxon>
        <taxon>Desulfuromonadia</taxon>
        <taxon>Desulfuromonadales</taxon>
        <taxon>Geopsychrobacteraceae</taxon>
        <taxon>Desulfuromusa</taxon>
    </lineage>
</organism>
<dbReference type="EMBL" id="FNQN01000009">
    <property type="protein sequence ID" value="SEA65412.1"/>
    <property type="molecule type" value="Genomic_DNA"/>
</dbReference>
<evidence type="ECO:0000256" key="1">
    <source>
        <dbReference type="ARBA" id="ARBA00004863"/>
    </source>
</evidence>
<dbReference type="Pfam" id="PF02621">
    <property type="entry name" value="VitK2_biosynth"/>
    <property type="match status" value="1"/>
</dbReference>
<keyword evidence="6" id="KW-1185">Reference proteome</keyword>
<dbReference type="UniPathway" id="UPA00079"/>
<evidence type="ECO:0000256" key="2">
    <source>
        <dbReference type="ARBA" id="ARBA00022428"/>
    </source>
</evidence>
<dbReference type="AlphaFoldDB" id="A0A1H4CZD2"/>
<evidence type="ECO:0000256" key="3">
    <source>
        <dbReference type="ARBA" id="ARBA00023239"/>
    </source>
</evidence>
<dbReference type="CDD" id="cd13634">
    <property type="entry name" value="PBP2_Sco4506"/>
    <property type="match status" value="1"/>
</dbReference>
<dbReference type="PANTHER" id="PTHR37690">
    <property type="entry name" value="CHORISMATE DEHYDRATASE"/>
    <property type="match status" value="1"/>
</dbReference>
<gene>
    <name evidence="4" type="primary">mqnA</name>
    <name evidence="5" type="ORF">SAMN05660420_02735</name>
</gene>